<proteinExistence type="predicted"/>
<keyword evidence="2" id="KW-1185">Reference proteome</keyword>
<dbReference type="Proteomes" id="UP001064027">
    <property type="component" value="Chromosome"/>
</dbReference>
<evidence type="ECO:0000313" key="2">
    <source>
        <dbReference type="Proteomes" id="UP001064027"/>
    </source>
</evidence>
<organism evidence="1 2">
    <name type="scientific">Rossellomorea vietnamensis</name>
    <dbReference type="NCBI Taxonomy" id="218284"/>
    <lineage>
        <taxon>Bacteria</taxon>
        <taxon>Bacillati</taxon>
        <taxon>Bacillota</taxon>
        <taxon>Bacilli</taxon>
        <taxon>Bacillales</taxon>
        <taxon>Bacillaceae</taxon>
        <taxon>Rossellomorea</taxon>
    </lineage>
</organism>
<reference evidence="1" key="1">
    <citation type="submission" date="2022-09" db="EMBL/GenBank/DDBJ databases">
        <title>Complete genome sequence of Rossellomorea vietnamensis strain RL-WG62, a newly isolated PGPR with the potential for plant salinity stress alleviation.</title>
        <authorList>
            <person name="Ren L."/>
            <person name="Wang G."/>
            <person name="Hu H."/>
        </authorList>
    </citation>
    <scope>NUCLEOTIDE SEQUENCE</scope>
    <source>
        <strain evidence="1">RL-WG62</strain>
    </source>
</reference>
<name>A0ACD4C8P8_9BACI</name>
<gene>
    <name evidence="1" type="ORF">N5C46_00675</name>
</gene>
<protein>
    <submittedName>
        <fullName evidence="1">Metallophosphoesterase</fullName>
    </submittedName>
</protein>
<accession>A0ACD4C8P8</accession>
<evidence type="ECO:0000313" key="1">
    <source>
        <dbReference type="EMBL" id="UXH44614.1"/>
    </source>
</evidence>
<dbReference type="EMBL" id="CP104558">
    <property type="protein sequence ID" value="UXH44614.1"/>
    <property type="molecule type" value="Genomic_DNA"/>
</dbReference>
<sequence length="254" mass="28506">MLEFSMILLAGGASLLFYMVYEARRSVVKIEEVKLPHYPRQMNPVSLFFISDIHKREISNEIIEDVQGKTDLVIIGGDLLEKGVPFSRVERNLDKLLTLGNVYFVWGNNDYEVNTSRLKQIFKKKGIIEIVNSSVKVKIHNGVLNLIGVDDASTQRANYEASLEGVHPDEFNLLISHDPRLVNQVQKEDGIDFMLSGHTHGGQIRLFGWGMYKKGRLETLPETTLLVSNGYGTTAIPLRLGAPAETHLVMIDKG</sequence>